<dbReference type="Gene3D" id="3.30.450.20">
    <property type="entry name" value="PAS domain"/>
    <property type="match status" value="1"/>
</dbReference>
<dbReference type="GO" id="GO:0000166">
    <property type="term" value="F:nucleotide binding"/>
    <property type="evidence" value="ECO:0007669"/>
    <property type="project" value="UniProtKB-KW"/>
</dbReference>
<dbReference type="InterPro" id="IPR001054">
    <property type="entry name" value="A/G_cyclase"/>
</dbReference>
<dbReference type="PROSITE" id="PS50125">
    <property type="entry name" value="GUANYLATE_CYCLASE_2"/>
    <property type="match status" value="1"/>
</dbReference>
<sequence>MSSAEMLITCSMFIAFGQLEGYDKSQACALGLACLQKAAKNSPNQIQIFHIMLRMEELEHLAFHGNNLEVLRRLETLEKKVKILGRAHKTFFKELLNEKPKITKLENINRTCCVLYNECDKIYENLLNMSRNNKALLKSYASYLEKYKWEFQLAQEFYEEAQEAEEDKKTAQIILKSRRKSMKGEIPQPIPESASRRFSITNTSYMNDENWDSVSCAAAEENEDRKDNIIRSAINTPMNTLIYSLSFLLISLVSIIALAIIAPMALSYSATIDIRMSMQEKVCLMSGVPYKMLSQIKALQSEHALRGFISPQMKNSTYTQTNLMLDLTEEVISAGSNGKLIPEVVQAYLNSEYIVSIPIKNYSLENTSIIPEYSQTNTSLSFYMGTILAQGRNVLLQFSDLETLTTHLDNNYPFLFFYYNRMVMTNAFNKFCTTFVNASVDSLDQNFNSLLIASCSVMVVYLFLAISYLLVMRMHTKRITMEIKGVFKKIPKDEIGKIYHNFDKKLDDTMNSLNSSILKPNRLIILSGCVTILIVCMGIILILIEYKLNSDRASLSMNNLSIINSVLYRVSSVNFRVNEMIQRSKYSQLTTFNQLRDSSVTDIQAIQKYWYSIILGNDKSGYQSAVVGKYSDIDAQLSNTCNDTIEMNFANTTNDNLCFGLNDFITEFISRATELNEEAFKLSDSTSDLTRRYIDRLFYLSQVLTQQLLGFVSKFVAHEKTAQTYITATSISVTIIVIIVMGVLCFNSLLSFWKERFCLRMLLNYLNMEVIENTFLLKEYVMSNSVSFSNTTTKIMGKLNKIHSEDSSTCGDESILMVKTVLNGGVDASILCNREGSITIFNNAAEEMFGYARADVLGDAIQTLFTEEYSSRLTKLMSSESTCKGDTFEAIGLRKNKSTFNSKVSVSVTTYDKKPMLIAFIRDVTPEKKLNLLICEEKKKSEDLLLNILPQAMASRLKNGETNLYEKFNDISVFFSDMVGFTSMSSGMQPSELVQMLNSIVQGYDKLTEVHGIDKIKTIGDAYFCVGGLQASKTSDHPEKMLAFSIDIMSFLRRTNASTNKPVNIRAGIHTGEAVAGVIGFKKFAYDLWGDTINTASRMESTGVPGRIQISRTTYERVYDLGFEFEEREQEVKGKGKMKCYLLSSKHHENPMNFQDDDVNIRTFQSTEFLSLKEHHDCK</sequence>
<keyword evidence="6 7" id="KW-0456">Lyase</keyword>
<dbReference type="PANTHER" id="PTHR11920">
    <property type="entry name" value="GUANYLYL CYCLASE"/>
    <property type="match status" value="1"/>
</dbReference>
<dbReference type="eggNOG" id="KOG4171">
    <property type="taxonomic scope" value="Eukaryota"/>
</dbReference>
<dbReference type="AlphaFoldDB" id="D2V829"/>
<keyword evidence="2 8" id="KW-0812">Transmembrane</keyword>
<dbReference type="InParanoid" id="D2V829"/>
<evidence type="ECO:0000256" key="4">
    <source>
        <dbReference type="ARBA" id="ARBA00022989"/>
    </source>
</evidence>
<comment type="similarity">
    <text evidence="7">Belongs to the adenylyl cyclase class-4/guanylyl cyclase family.</text>
</comment>
<dbReference type="InterPro" id="IPR050401">
    <property type="entry name" value="Cyclic_nucleotide_synthase"/>
</dbReference>
<dbReference type="KEGG" id="ngr:NAEGRDRAFT_78958"/>
<dbReference type="CDD" id="cd00130">
    <property type="entry name" value="PAS"/>
    <property type="match status" value="1"/>
</dbReference>
<feature type="transmembrane region" description="Helical" evidence="8">
    <location>
        <begin position="241"/>
        <end position="268"/>
    </location>
</feature>
<keyword evidence="4 8" id="KW-1133">Transmembrane helix</keyword>
<proteinExistence type="inferred from homology"/>
<evidence type="ECO:0000256" key="3">
    <source>
        <dbReference type="ARBA" id="ARBA00022741"/>
    </source>
</evidence>
<gene>
    <name evidence="11" type="primary">FM179</name>
    <name evidence="11" type="ORF">NAEGRDRAFT_78958</name>
</gene>
<evidence type="ECO:0000256" key="7">
    <source>
        <dbReference type="RuleBase" id="RU000405"/>
    </source>
</evidence>
<evidence type="ECO:0000256" key="2">
    <source>
        <dbReference type="ARBA" id="ARBA00022692"/>
    </source>
</evidence>
<dbReference type="GO" id="GO:0016849">
    <property type="term" value="F:phosphorus-oxygen lyase activity"/>
    <property type="evidence" value="ECO:0007669"/>
    <property type="project" value="InterPro"/>
</dbReference>
<dbReference type="InterPro" id="IPR018297">
    <property type="entry name" value="A/G_cyclase_CS"/>
</dbReference>
<dbReference type="InterPro" id="IPR057352">
    <property type="entry name" value="TPR_TmcB/C"/>
</dbReference>
<dbReference type="OrthoDB" id="1890790at2759"/>
<dbReference type="SUPFAM" id="SSF55073">
    <property type="entry name" value="Nucleotide cyclase"/>
    <property type="match status" value="1"/>
</dbReference>
<dbReference type="PROSITE" id="PS50112">
    <property type="entry name" value="PAS"/>
    <property type="match status" value="1"/>
</dbReference>
<evidence type="ECO:0000256" key="5">
    <source>
        <dbReference type="ARBA" id="ARBA00023136"/>
    </source>
</evidence>
<comment type="subcellular location">
    <subcellularLocation>
        <location evidence="1">Membrane</location>
    </subcellularLocation>
</comment>
<keyword evidence="5 8" id="KW-0472">Membrane</keyword>
<feature type="transmembrane region" description="Helical" evidence="8">
    <location>
        <begin position="729"/>
        <end position="753"/>
    </location>
</feature>
<dbReference type="InterPro" id="IPR029787">
    <property type="entry name" value="Nucleotide_cyclase"/>
</dbReference>
<organism evidence="12">
    <name type="scientific">Naegleria gruberi</name>
    <name type="common">Amoeba</name>
    <dbReference type="NCBI Taxonomy" id="5762"/>
    <lineage>
        <taxon>Eukaryota</taxon>
        <taxon>Discoba</taxon>
        <taxon>Heterolobosea</taxon>
        <taxon>Tetramitia</taxon>
        <taxon>Eutetramitia</taxon>
        <taxon>Vahlkampfiidae</taxon>
        <taxon>Naegleria</taxon>
    </lineage>
</organism>
<accession>D2V829</accession>
<dbReference type="Pfam" id="PF25474">
    <property type="entry name" value="TPR_TmcB"/>
    <property type="match status" value="1"/>
</dbReference>
<dbReference type="CDD" id="cd07302">
    <property type="entry name" value="CHD"/>
    <property type="match status" value="1"/>
</dbReference>
<feature type="transmembrane region" description="Helical" evidence="8">
    <location>
        <begin position="450"/>
        <end position="471"/>
    </location>
</feature>
<reference evidence="11 12" key="1">
    <citation type="journal article" date="2010" name="Cell">
        <title>The genome of Naegleria gruberi illuminates early eukaryotic versatility.</title>
        <authorList>
            <person name="Fritz-Laylin L.K."/>
            <person name="Prochnik S.E."/>
            <person name="Ginger M.L."/>
            <person name="Dacks J.B."/>
            <person name="Carpenter M.L."/>
            <person name="Field M.C."/>
            <person name="Kuo A."/>
            <person name="Paredez A."/>
            <person name="Chapman J."/>
            <person name="Pham J."/>
            <person name="Shu S."/>
            <person name="Neupane R."/>
            <person name="Cipriano M."/>
            <person name="Mancuso J."/>
            <person name="Tu H."/>
            <person name="Salamov A."/>
            <person name="Lindquist E."/>
            <person name="Shapiro H."/>
            <person name="Lucas S."/>
            <person name="Grigoriev I.V."/>
            <person name="Cande W.Z."/>
            <person name="Fulton C."/>
            <person name="Rokhsar D.S."/>
            <person name="Dawson S.C."/>
        </authorList>
    </citation>
    <scope>NUCLEOTIDE SEQUENCE [LARGE SCALE GENOMIC DNA]</scope>
    <source>
        <strain evidence="11 12">NEG-M</strain>
    </source>
</reference>
<dbReference type="GO" id="GO:0016020">
    <property type="term" value="C:membrane"/>
    <property type="evidence" value="ECO:0007669"/>
    <property type="project" value="UniProtKB-SubCell"/>
</dbReference>
<protein>
    <submittedName>
        <fullName evidence="11">Uncharacterized protein FM179</fullName>
    </submittedName>
</protein>
<feature type="domain" description="PAS" evidence="9">
    <location>
        <begin position="814"/>
        <end position="877"/>
    </location>
</feature>
<dbReference type="NCBIfam" id="TIGR00229">
    <property type="entry name" value="sensory_box"/>
    <property type="match status" value="1"/>
</dbReference>
<dbReference type="PANTHER" id="PTHR11920:SF335">
    <property type="entry name" value="GUANYLATE CYCLASE"/>
    <property type="match status" value="1"/>
</dbReference>
<feature type="domain" description="Guanylate cyclase" evidence="10">
    <location>
        <begin position="972"/>
        <end position="1100"/>
    </location>
</feature>
<dbReference type="PROSITE" id="PS00452">
    <property type="entry name" value="GUANYLATE_CYCLASE_1"/>
    <property type="match status" value="1"/>
</dbReference>
<evidence type="ECO:0000259" key="10">
    <source>
        <dbReference type="PROSITE" id="PS50125"/>
    </source>
</evidence>
<dbReference type="Proteomes" id="UP000006671">
    <property type="component" value="Unassembled WGS sequence"/>
</dbReference>
<dbReference type="Pfam" id="PF13426">
    <property type="entry name" value="PAS_9"/>
    <property type="match status" value="1"/>
</dbReference>
<evidence type="ECO:0000313" key="12">
    <source>
        <dbReference type="Proteomes" id="UP000006671"/>
    </source>
</evidence>
<feature type="transmembrane region" description="Helical" evidence="8">
    <location>
        <begin position="523"/>
        <end position="544"/>
    </location>
</feature>
<evidence type="ECO:0000259" key="9">
    <source>
        <dbReference type="PROSITE" id="PS50112"/>
    </source>
</evidence>
<dbReference type="RefSeq" id="XP_002679716.1">
    <property type="nucleotide sequence ID" value="XM_002679670.1"/>
</dbReference>
<dbReference type="SMART" id="SM00091">
    <property type="entry name" value="PAS"/>
    <property type="match status" value="1"/>
</dbReference>
<dbReference type="GeneID" id="8850398"/>
<dbReference type="Pfam" id="PF00211">
    <property type="entry name" value="Guanylate_cyc"/>
    <property type="match status" value="1"/>
</dbReference>
<dbReference type="Gene3D" id="3.30.70.1230">
    <property type="entry name" value="Nucleotide cyclase"/>
    <property type="match status" value="1"/>
</dbReference>
<dbReference type="InterPro" id="IPR000014">
    <property type="entry name" value="PAS"/>
</dbReference>
<evidence type="ECO:0000256" key="1">
    <source>
        <dbReference type="ARBA" id="ARBA00004370"/>
    </source>
</evidence>
<evidence type="ECO:0000256" key="8">
    <source>
        <dbReference type="SAM" id="Phobius"/>
    </source>
</evidence>
<keyword evidence="12" id="KW-1185">Reference proteome</keyword>
<dbReference type="GO" id="GO:0035556">
    <property type="term" value="P:intracellular signal transduction"/>
    <property type="evidence" value="ECO:0007669"/>
    <property type="project" value="InterPro"/>
</dbReference>
<dbReference type="VEuPathDB" id="AmoebaDB:NAEGRDRAFT_78958"/>
<dbReference type="SMART" id="SM00044">
    <property type="entry name" value="CYCc"/>
    <property type="match status" value="1"/>
</dbReference>
<dbReference type="SUPFAM" id="SSF55785">
    <property type="entry name" value="PYP-like sensor domain (PAS domain)"/>
    <property type="match status" value="1"/>
</dbReference>
<keyword evidence="3" id="KW-0547">Nucleotide-binding</keyword>
<dbReference type="InterPro" id="IPR035965">
    <property type="entry name" value="PAS-like_dom_sf"/>
</dbReference>
<dbReference type="EMBL" id="GG738856">
    <property type="protein sequence ID" value="EFC46972.1"/>
    <property type="molecule type" value="Genomic_DNA"/>
</dbReference>
<evidence type="ECO:0000313" key="11">
    <source>
        <dbReference type="EMBL" id="EFC46972.1"/>
    </source>
</evidence>
<evidence type="ECO:0000256" key="6">
    <source>
        <dbReference type="ARBA" id="ARBA00023239"/>
    </source>
</evidence>
<name>D2V829_NAEGR</name>
<dbReference type="GO" id="GO:0009190">
    <property type="term" value="P:cyclic nucleotide biosynthetic process"/>
    <property type="evidence" value="ECO:0007669"/>
    <property type="project" value="InterPro"/>
</dbReference>